<proteinExistence type="predicted"/>
<protein>
    <submittedName>
        <fullName evidence="1">Uncharacterized protein</fullName>
    </submittedName>
</protein>
<comment type="caution">
    <text evidence="1">The sequence shown here is derived from an EMBL/GenBank/DDBJ whole genome shotgun (WGS) entry which is preliminary data.</text>
</comment>
<keyword evidence="2" id="KW-1185">Reference proteome</keyword>
<dbReference type="AlphaFoldDB" id="A0A8J6HER4"/>
<evidence type="ECO:0000313" key="1">
    <source>
        <dbReference type="EMBL" id="KAH0812816.1"/>
    </source>
</evidence>
<organism evidence="1 2">
    <name type="scientific">Tenebrio molitor</name>
    <name type="common">Yellow mealworm beetle</name>
    <dbReference type="NCBI Taxonomy" id="7067"/>
    <lineage>
        <taxon>Eukaryota</taxon>
        <taxon>Metazoa</taxon>
        <taxon>Ecdysozoa</taxon>
        <taxon>Arthropoda</taxon>
        <taxon>Hexapoda</taxon>
        <taxon>Insecta</taxon>
        <taxon>Pterygota</taxon>
        <taxon>Neoptera</taxon>
        <taxon>Endopterygota</taxon>
        <taxon>Coleoptera</taxon>
        <taxon>Polyphaga</taxon>
        <taxon>Cucujiformia</taxon>
        <taxon>Tenebrionidae</taxon>
        <taxon>Tenebrio</taxon>
    </lineage>
</organism>
<gene>
    <name evidence="1" type="ORF">GEV33_009975</name>
</gene>
<name>A0A8J6HER4_TENMO</name>
<reference evidence="1" key="2">
    <citation type="submission" date="2021-08" db="EMBL/GenBank/DDBJ databases">
        <authorList>
            <person name="Eriksson T."/>
        </authorList>
    </citation>
    <scope>NUCLEOTIDE SEQUENCE</scope>
    <source>
        <strain evidence="1">Stoneville</strain>
        <tissue evidence="1">Whole head</tissue>
    </source>
</reference>
<accession>A0A8J6HER4</accession>
<evidence type="ECO:0000313" key="2">
    <source>
        <dbReference type="Proteomes" id="UP000719412"/>
    </source>
</evidence>
<reference evidence="1" key="1">
    <citation type="journal article" date="2020" name="J Insects Food Feed">
        <title>The yellow mealworm (Tenebrio molitor) genome: a resource for the emerging insects as food and feed industry.</title>
        <authorList>
            <person name="Eriksson T."/>
            <person name="Andere A."/>
            <person name="Kelstrup H."/>
            <person name="Emery V."/>
            <person name="Picard C."/>
        </authorList>
    </citation>
    <scope>NUCLEOTIDE SEQUENCE</scope>
    <source>
        <strain evidence="1">Stoneville</strain>
        <tissue evidence="1">Whole head</tissue>
    </source>
</reference>
<sequence>MLSRNNKRAASYPRRHWVLHRFEWRPSATGLNHDRAGVRTPLGLLFKDTLYRSETFRSNPLMLANALDQVANTPYEEKLLALLDSGSEVTCINEDQFATLSAKARILTLPVASTLIHCATGQQSSRIKFQPWMEFSLGDVT</sequence>
<dbReference type="Proteomes" id="UP000719412">
    <property type="component" value="Unassembled WGS sequence"/>
</dbReference>
<dbReference type="EMBL" id="JABDTM020025776">
    <property type="protein sequence ID" value="KAH0812816.1"/>
    <property type="molecule type" value="Genomic_DNA"/>
</dbReference>